<organism evidence="5 6">
    <name type="scientific">Diatraea saccharalis</name>
    <name type="common">sugarcane borer</name>
    <dbReference type="NCBI Taxonomy" id="40085"/>
    <lineage>
        <taxon>Eukaryota</taxon>
        <taxon>Metazoa</taxon>
        <taxon>Ecdysozoa</taxon>
        <taxon>Arthropoda</taxon>
        <taxon>Hexapoda</taxon>
        <taxon>Insecta</taxon>
        <taxon>Pterygota</taxon>
        <taxon>Neoptera</taxon>
        <taxon>Endopterygota</taxon>
        <taxon>Lepidoptera</taxon>
        <taxon>Glossata</taxon>
        <taxon>Ditrysia</taxon>
        <taxon>Pyraloidea</taxon>
        <taxon>Crambidae</taxon>
        <taxon>Crambinae</taxon>
        <taxon>Diatraea</taxon>
    </lineage>
</organism>
<dbReference type="GO" id="GO:0004519">
    <property type="term" value="F:endonuclease activity"/>
    <property type="evidence" value="ECO:0007669"/>
    <property type="project" value="UniProtKB-KW"/>
</dbReference>
<dbReference type="InterPro" id="IPR011604">
    <property type="entry name" value="PDDEXK-like_dom_sf"/>
</dbReference>
<keyword evidence="6" id="KW-1185">Reference proteome</keyword>
<keyword evidence="1" id="KW-0540">Nuclease</keyword>
<evidence type="ECO:0000256" key="3">
    <source>
        <dbReference type="ARBA" id="ARBA00022801"/>
    </source>
</evidence>
<dbReference type="InterPro" id="IPR034720">
    <property type="entry name" value="Viral_alk_exo"/>
</dbReference>
<keyword evidence="2" id="KW-0255">Endonuclease</keyword>
<gene>
    <name evidence="5" type="ORF">DIATSA_LOCUS7353</name>
</gene>
<dbReference type="Gene3D" id="3.90.320.10">
    <property type="match status" value="1"/>
</dbReference>
<evidence type="ECO:0000256" key="2">
    <source>
        <dbReference type="ARBA" id="ARBA00022759"/>
    </source>
</evidence>
<proteinExistence type="predicted"/>
<dbReference type="Pfam" id="PF01771">
    <property type="entry name" value="Viral_alk_exo"/>
    <property type="match status" value="1"/>
</dbReference>
<evidence type="ECO:0000313" key="5">
    <source>
        <dbReference type="EMBL" id="CAG9789634.1"/>
    </source>
</evidence>
<accession>A0A9N9WEF2</accession>
<evidence type="ECO:0000256" key="1">
    <source>
        <dbReference type="ARBA" id="ARBA00022722"/>
    </source>
</evidence>
<reference evidence="5" key="2">
    <citation type="submission" date="2022-10" db="EMBL/GenBank/DDBJ databases">
        <authorList>
            <consortium name="ENA_rothamsted_submissions"/>
            <consortium name="culmorum"/>
            <person name="King R."/>
        </authorList>
    </citation>
    <scope>NUCLEOTIDE SEQUENCE</scope>
</reference>
<evidence type="ECO:0000313" key="6">
    <source>
        <dbReference type="Proteomes" id="UP001153714"/>
    </source>
</evidence>
<evidence type="ECO:0000256" key="4">
    <source>
        <dbReference type="ARBA" id="ARBA00022839"/>
    </source>
</evidence>
<sequence>MFTKSKNLAANFGFRSSRASYGDDAISYVQLKRDGKICTLKCKICPEHKIHANLYAVTMVIDEEEEVIRSVECHECVAAIGGCKHAIAFPMWVHRRSAEPSCTSVECYWKKSKLSRIGTTLKFITAKEMSKGKPVLPSNTAVRNTFLEEGRKRSLKECDFLRYSSSSSSSAMLSMHNLVLKFKDEDCDTFLSKVEILYESIKKIEEETREQSCSRLWFEMRYGRVTASRAYEVSRCKTIDGTLIALIMGGKIPDTKAMKRGRKLEDQVRDAVELKLQKNKKVWSFIKPKVPCDCRIP</sequence>
<dbReference type="Proteomes" id="UP001153714">
    <property type="component" value="Chromosome 20"/>
</dbReference>
<name>A0A9N9WEF2_9NEOP</name>
<dbReference type="PANTHER" id="PTHR39953">
    <property type="entry name" value="RE54151P"/>
    <property type="match status" value="1"/>
</dbReference>
<dbReference type="AlphaFoldDB" id="A0A9N9WEF2"/>
<dbReference type="GO" id="GO:0006281">
    <property type="term" value="P:DNA repair"/>
    <property type="evidence" value="ECO:0007669"/>
    <property type="project" value="UniProtKB-ARBA"/>
</dbReference>
<keyword evidence="4" id="KW-0269">Exonuclease</keyword>
<protein>
    <submittedName>
        <fullName evidence="5">Uncharacterized protein</fullName>
    </submittedName>
</protein>
<dbReference type="PANTHER" id="PTHR39953:SF1">
    <property type="entry name" value="RE54151P"/>
    <property type="match status" value="1"/>
</dbReference>
<reference evidence="5" key="1">
    <citation type="submission" date="2021-12" db="EMBL/GenBank/DDBJ databases">
        <authorList>
            <person name="King R."/>
        </authorList>
    </citation>
    <scope>NUCLEOTIDE SEQUENCE</scope>
</reference>
<keyword evidence="3" id="KW-0378">Hydrolase</keyword>
<dbReference type="InterPro" id="IPR011335">
    <property type="entry name" value="Restrct_endonuc-II-like"/>
</dbReference>
<dbReference type="SUPFAM" id="SSF52980">
    <property type="entry name" value="Restriction endonuclease-like"/>
    <property type="match status" value="1"/>
</dbReference>
<dbReference type="OrthoDB" id="261614at2759"/>
<dbReference type="EMBL" id="OU893351">
    <property type="protein sequence ID" value="CAG9789634.1"/>
    <property type="molecule type" value="Genomic_DNA"/>
</dbReference>
<dbReference type="GO" id="GO:0004527">
    <property type="term" value="F:exonuclease activity"/>
    <property type="evidence" value="ECO:0007669"/>
    <property type="project" value="UniProtKB-KW"/>
</dbReference>